<dbReference type="PANTHER" id="PTHR22960:SF0">
    <property type="entry name" value="MOLYBDENUM COFACTOR BIOSYNTHESIS PROTEIN 1"/>
    <property type="match status" value="1"/>
</dbReference>
<feature type="binding site" evidence="10">
    <location>
        <position position="17"/>
    </location>
    <ligand>
        <name>GTP</name>
        <dbReference type="ChEBI" id="CHEBI:37565"/>
    </ligand>
</feature>
<comment type="caution">
    <text evidence="12">The sequence shown here is derived from an EMBL/GenBank/DDBJ whole genome shotgun (WGS) entry which is preliminary data.</text>
</comment>
<dbReference type="RefSeq" id="WP_162846888.1">
    <property type="nucleotide sequence ID" value="NZ_NIHB01000003.1"/>
</dbReference>
<evidence type="ECO:0000259" key="11">
    <source>
        <dbReference type="PROSITE" id="PS51918"/>
    </source>
</evidence>
<keyword evidence="1 10" id="KW-0004">4Fe-4S</keyword>
<feature type="binding site" evidence="10">
    <location>
        <position position="265"/>
    </location>
    <ligand>
        <name>[4Fe-4S] cluster</name>
        <dbReference type="ChEBI" id="CHEBI:49883"/>
        <label>2</label>
        <note>4Fe-4S-substrate</note>
    </ligand>
</feature>
<dbReference type="Pfam" id="PF04055">
    <property type="entry name" value="Radical_SAM"/>
    <property type="match status" value="1"/>
</dbReference>
<feature type="binding site" evidence="10">
    <location>
        <position position="24"/>
    </location>
    <ligand>
        <name>[4Fe-4S] cluster</name>
        <dbReference type="ChEBI" id="CHEBI:49883"/>
        <label>1</label>
        <note>4Fe-4S-S-AdoMet</note>
    </ligand>
</feature>
<evidence type="ECO:0000256" key="9">
    <source>
        <dbReference type="ARBA" id="ARBA00023239"/>
    </source>
</evidence>
<dbReference type="GO" id="GO:0051539">
    <property type="term" value="F:4 iron, 4 sulfur cluster binding"/>
    <property type="evidence" value="ECO:0007669"/>
    <property type="project" value="UniProtKB-UniRule"/>
</dbReference>
<evidence type="ECO:0000256" key="7">
    <source>
        <dbReference type="ARBA" id="ARBA00023134"/>
    </source>
</evidence>
<feature type="binding site" evidence="10">
    <location>
        <begin position="267"/>
        <end position="269"/>
    </location>
    <ligand>
        <name>GTP</name>
        <dbReference type="ChEBI" id="CHEBI:37565"/>
    </ligand>
</feature>
<dbReference type="Pfam" id="PF06463">
    <property type="entry name" value="Mob_synth_C"/>
    <property type="match status" value="1"/>
</dbReference>
<dbReference type="GO" id="GO:0006777">
    <property type="term" value="P:Mo-molybdopterin cofactor biosynthetic process"/>
    <property type="evidence" value="ECO:0007669"/>
    <property type="project" value="UniProtKB-UniRule"/>
</dbReference>
<dbReference type="HAMAP" id="MF_01225_B">
    <property type="entry name" value="MoaA_B"/>
    <property type="match status" value="1"/>
</dbReference>
<feature type="binding site" evidence="10">
    <location>
        <position position="126"/>
    </location>
    <ligand>
        <name>S-adenosyl-L-methionine</name>
        <dbReference type="ChEBI" id="CHEBI:59789"/>
    </ligand>
</feature>
<feature type="domain" description="Radical SAM core" evidence="11">
    <location>
        <begin position="8"/>
        <end position="228"/>
    </location>
</feature>
<dbReference type="InterPro" id="IPR013785">
    <property type="entry name" value="Aldolase_TIM"/>
</dbReference>
<dbReference type="InterPro" id="IPR058240">
    <property type="entry name" value="rSAM_sf"/>
</dbReference>
<keyword evidence="13" id="KW-1185">Reference proteome</keyword>
<feature type="binding site" evidence="10">
    <location>
        <position position="31"/>
    </location>
    <ligand>
        <name>[4Fe-4S] cluster</name>
        <dbReference type="ChEBI" id="CHEBI:49883"/>
        <label>1</label>
        <note>4Fe-4S-S-AdoMet</note>
    </ligand>
</feature>
<dbReference type="PANTHER" id="PTHR22960">
    <property type="entry name" value="MOLYBDOPTERIN COFACTOR SYNTHESIS PROTEIN A"/>
    <property type="match status" value="1"/>
</dbReference>
<comment type="function">
    <text evidence="10">Catalyzes the cyclization of GTP to (8S)-3',8-cyclo-7,8-dihydroguanosine 5'-triphosphate.</text>
</comment>
<dbReference type="SFLD" id="SFLDS00029">
    <property type="entry name" value="Radical_SAM"/>
    <property type="match status" value="1"/>
</dbReference>
<keyword evidence="6 10" id="KW-0411">Iron-sulfur</keyword>
<dbReference type="SUPFAM" id="SSF102114">
    <property type="entry name" value="Radical SAM enzymes"/>
    <property type="match status" value="1"/>
</dbReference>
<dbReference type="SFLD" id="SFLDG01067">
    <property type="entry name" value="SPASM/twitch_domain_containing"/>
    <property type="match status" value="1"/>
</dbReference>
<dbReference type="Proteomes" id="UP000295724">
    <property type="component" value="Unassembled WGS sequence"/>
</dbReference>
<evidence type="ECO:0000256" key="4">
    <source>
        <dbReference type="ARBA" id="ARBA00022741"/>
    </source>
</evidence>
<organism evidence="12 13">
    <name type="scientific">Marinicella litoralis</name>
    <dbReference type="NCBI Taxonomy" id="644220"/>
    <lineage>
        <taxon>Bacteria</taxon>
        <taxon>Pseudomonadati</taxon>
        <taxon>Pseudomonadota</taxon>
        <taxon>Gammaproteobacteria</taxon>
        <taxon>Lysobacterales</taxon>
        <taxon>Marinicellaceae</taxon>
        <taxon>Marinicella</taxon>
    </lineage>
</organism>
<dbReference type="GO" id="GO:0046872">
    <property type="term" value="F:metal ion binding"/>
    <property type="evidence" value="ECO:0007669"/>
    <property type="project" value="UniProtKB-KW"/>
</dbReference>
<dbReference type="Gene3D" id="3.20.20.70">
    <property type="entry name" value="Aldolase class I"/>
    <property type="match status" value="1"/>
</dbReference>
<protein>
    <recommendedName>
        <fullName evidence="10">GTP 3',8-cyclase</fullName>
        <ecNumber evidence="10">4.1.99.22</ecNumber>
    </recommendedName>
    <alternativeName>
        <fullName evidence="10">Molybdenum cofactor biosynthesis protein A</fullName>
    </alternativeName>
</protein>
<feature type="binding site" evidence="10">
    <location>
        <position position="102"/>
    </location>
    <ligand>
        <name>GTP</name>
        <dbReference type="ChEBI" id="CHEBI:37565"/>
    </ligand>
</feature>
<evidence type="ECO:0000256" key="6">
    <source>
        <dbReference type="ARBA" id="ARBA00023014"/>
    </source>
</evidence>
<evidence type="ECO:0000313" key="13">
    <source>
        <dbReference type="Proteomes" id="UP000295724"/>
    </source>
</evidence>
<comment type="cofactor">
    <cofactor evidence="10">
        <name>[4Fe-4S] cluster</name>
        <dbReference type="ChEBI" id="CHEBI:49883"/>
    </cofactor>
    <text evidence="10">Binds 2 [4Fe-4S] clusters. Binds 1 [4Fe-4S] cluster coordinated with 3 cysteines and an exchangeable S-adenosyl-L-methionine and 1 [4Fe-4S] cluster coordinated with 3 cysteines and the GTP-derived substrate.</text>
</comment>
<keyword evidence="4 10" id="KW-0547">Nucleotide-binding</keyword>
<dbReference type="SMART" id="SM00729">
    <property type="entry name" value="Elp3"/>
    <property type="match status" value="1"/>
</dbReference>
<comment type="pathway">
    <text evidence="10">Cofactor biosynthesis; molybdopterin biosynthesis.</text>
</comment>
<gene>
    <name evidence="10" type="primary">moaA</name>
    <name evidence="12" type="ORF">C8D91_2284</name>
</gene>
<keyword evidence="9 10" id="KW-0456">Lyase</keyword>
<dbReference type="InterPro" id="IPR010505">
    <property type="entry name" value="MoaA_twitch"/>
</dbReference>
<dbReference type="PROSITE" id="PS51918">
    <property type="entry name" value="RADICAL_SAM"/>
    <property type="match status" value="1"/>
</dbReference>
<dbReference type="InterPro" id="IPR050105">
    <property type="entry name" value="MoCo_biosynth_MoaA/MoaC"/>
</dbReference>
<dbReference type="EMBL" id="SNZB01000005">
    <property type="protein sequence ID" value="TDR18367.1"/>
    <property type="molecule type" value="Genomic_DNA"/>
</dbReference>
<dbReference type="InterPro" id="IPR013483">
    <property type="entry name" value="MoaA"/>
</dbReference>
<feature type="binding site" evidence="10">
    <location>
        <position position="164"/>
    </location>
    <ligand>
        <name>GTP</name>
        <dbReference type="ChEBI" id="CHEBI:37565"/>
    </ligand>
</feature>
<feature type="binding site" evidence="10">
    <location>
        <position position="71"/>
    </location>
    <ligand>
        <name>GTP</name>
        <dbReference type="ChEBI" id="CHEBI:37565"/>
    </ligand>
</feature>
<feature type="binding site" evidence="10">
    <location>
        <position position="279"/>
    </location>
    <ligand>
        <name>[4Fe-4S] cluster</name>
        <dbReference type="ChEBI" id="CHEBI:49883"/>
        <label>2</label>
        <note>4Fe-4S-substrate</note>
    </ligand>
</feature>
<dbReference type="AlphaFoldDB" id="A0A4R6XLC1"/>
<keyword evidence="8 10" id="KW-0501">Molybdenum cofactor biosynthesis</keyword>
<dbReference type="NCBIfam" id="TIGR02666">
    <property type="entry name" value="moaA"/>
    <property type="match status" value="1"/>
</dbReference>
<keyword evidence="5 10" id="KW-0408">Iron</keyword>
<feature type="binding site" evidence="10">
    <location>
        <position position="262"/>
    </location>
    <ligand>
        <name>[4Fe-4S] cluster</name>
        <dbReference type="ChEBI" id="CHEBI:49883"/>
        <label>2</label>
        <note>4Fe-4S-substrate</note>
    </ligand>
</feature>
<feature type="binding site" evidence="10">
    <location>
        <position position="75"/>
    </location>
    <ligand>
        <name>S-adenosyl-L-methionine</name>
        <dbReference type="ChEBI" id="CHEBI:59789"/>
    </ligand>
</feature>
<evidence type="ECO:0000256" key="1">
    <source>
        <dbReference type="ARBA" id="ARBA00022485"/>
    </source>
</evidence>
<dbReference type="CDD" id="cd21117">
    <property type="entry name" value="Twitch_MoaA"/>
    <property type="match status" value="1"/>
</dbReference>
<evidence type="ECO:0000256" key="5">
    <source>
        <dbReference type="ARBA" id="ARBA00023004"/>
    </source>
</evidence>
<comment type="similarity">
    <text evidence="10">Belongs to the radical SAM superfamily. MoaA family.</text>
</comment>
<evidence type="ECO:0000256" key="10">
    <source>
        <dbReference type="HAMAP-Rule" id="MF_01225"/>
    </source>
</evidence>
<evidence type="ECO:0000256" key="3">
    <source>
        <dbReference type="ARBA" id="ARBA00022723"/>
    </source>
</evidence>
<dbReference type="EC" id="4.1.99.22" evidence="10"/>
<keyword evidence="7 10" id="KW-0342">GTP-binding</keyword>
<feature type="binding site" evidence="10">
    <location>
        <position position="198"/>
    </location>
    <ligand>
        <name>S-adenosyl-L-methionine</name>
        <dbReference type="ChEBI" id="CHEBI:59789"/>
    </ligand>
</feature>
<dbReference type="InterPro" id="IPR006638">
    <property type="entry name" value="Elp3/MiaA/NifB-like_rSAM"/>
</dbReference>
<comment type="catalytic activity">
    <reaction evidence="10">
        <text>GTP + AH2 + S-adenosyl-L-methionine = (8S)-3',8-cyclo-7,8-dihydroguanosine 5'-triphosphate + 5'-deoxyadenosine + L-methionine + A + H(+)</text>
        <dbReference type="Rhea" id="RHEA:49576"/>
        <dbReference type="ChEBI" id="CHEBI:13193"/>
        <dbReference type="ChEBI" id="CHEBI:15378"/>
        <dbReference type="ChEBI" id="CHEBI:17319"/>
        <dbReference type="ChEBI" id="CHEBI:17499"/>
        <dbReference type="ChEBI" id="CHEBI:37565"/>
        <dbReference type="ChEBI" id="CHEBI:57844"/>
        <dbReference type="ChEBI" id="CHEBI:59789"/>
        <dbReference type="ChEBI" id="CHEBI:131766"/>
        <dbReference type="EC" id="4.1.99.22"/>
    </reaction>
</comment>
<dbReference type="SFLD" id="SFLDG01386">
    <property type="entry name" value="main_SPASM_domain-containing"/>
    <property type="match status" value="1"/>
</dbReference>
<dbReference type="CDD" id="cd01335">
    <property type="entry name" value="Radical_SAM"/>
    <property type="match status" value="1"/>
</dbReference>
<dbReference type="GO" id="GO:0005525">
    <property type="term" value="F:GTP binding"/>
    <property type="evidence" value="ECO:0007669"/>
    <property type="project" value="UniProtKB-UniRule"/>
</dbReference>
<name>A0A4R6XLC1_9GAMM</name>
<dbReference type="InterPro" id="IPR007197">
    <property type="entry name" value="rSAM"/>
</dbReference>
<dbReference type="InterPro" id="IPR040064">
    <property type="entry name" value="MoaA-like"/>
</dbReference>
<sequence length="335" mass="37541">MHETVTDQLNRPIKDLRISLTDRCQFRCTYCLPAEHVDVMRQQSKAESHLSFAEIIATIKAFAACGVNKIRLTGGEPLLRKNLPTLIQDIKNISGIEEVALTTNGALLPPILPDLLAAGLDRITVSMDAIEQSLFESITGTQFSVSEIIDTIHQCSFSGLKKVKVNCVIQKGINENQIIPLLKLFRGTGVEVRFIEFMDVGNINGWQADQVVESEIAKQRISKQWPFTALPAKHLGEVANRFRFDDGQGEFGMISSISQPFCMDCNRARLSAKGAVYTCLFSDKGHDIKPFMGQPDVLLKKVSQIWQQRTDQYSMQRKQNKSKHKNKIEMFVIGG</sequence>
<dbReference type="UniPathway" id="UPA00344"/>
<keyword evidence="3 10" id="KW-0479">Metal-binding</keyword>
<evidence type="ECO:0000256" key="8">
    <source>
        <dbReference type="ARBA" id="ARBA00023150"/>
    </source>
</evidence>
<comment type="subunit">
    <text evidence="10">Monomer and homodimer.</text>
</comment>
<feature type="binding site" evidence="10">
    <location>
        <position position="30"/>
    </location>
    <ligand>
        <name>S-adenosyl-L-methionine</name>
        <dbReference type="ChEBI" id="CHEBI:59789"/>
    </ligand>
</feature>
<dbReference type="SFLD" id="SFLDG01383">
    <property type="entry name" value="cyclic_pyranopterin_phosphate"/>
    <property type="match status" value="1"/>
</dbReference>
<evidence type="ECO:0000256" key="2">
    <source>
        <dbReference type="ARBA" id="ARBA00022691"/>
    </source>
</evidence>
<dbReference type="GO" id="GO:0061799">
    <property type="term" value="F:cyclic pyranopterin monophosphate synthase activity"/>
    <property type="evidence" value="ECO:0007669"/>
    <property type="project" value="TreeGrafter"/>
</dbReference>
<evidence type="ECO:0000313" key="12">
    <source>
        <dbReference type="EMBL" id="TDR18367.1"/>
    </source>
</evidence>
<keyword evidence="2 10" id="KW-0949">S-adenosyl-L-methionine</keyword>
<feature type="binding site" evidence="10">
    <location>
        <position position="28"/>
    </location>
    <ligand>
        <name>[4Fe-4S] cluster</name>
        <dbReference type="ChEBI" id="CHEBI:49883"/>
        <label>1</label>
        <note>4Fe-4S-S-AdoMet</note>
    </ligand>
</feature>
<reference evidence="12 13" key="1">
    <citation type="submission" date="2019-03" db="EMBL/GenBank/DDBJ databases">
        <title>Genomic Encyclopedia of Type Strains, Phase IV (KMG-IV): sequencing the most valuable type-strain genomes for metagenomic binning, comparative biology and taxonomic classification.</title>
        <authorList>
            <person name="Goeker M."/>
        </authorList>
    </citation>
    <scope>NUCLEOTIDE SEQUENCE [LARGE SCALE GENOMIC DNA]</scope>
    <source>
        <strain evidence="12 13">DSM 25488</strain>
    </source>
</reference>
<dbReference type="GO" id="GO:1904047">
    <property type="term" value="F:S-adenosyl-L-methionine binding"/>
    <property type="evidence" value="ECO:0007669"/>
    <property type="project" value="UniProtKB-UniRule"/>
</dbReference>
<proteinExistence type="inferred from homology"/>
<accession>A0A4R6XLC1</accession>
<dbReference type="GO" id="GO:0061798">
    <property type="term" value="F:GTP 3',8'-cyclase activity"/>
    <property type="evidence" value="ECO:0007669"/>
    <property type="project" value="UniProtKB-UniRule"/>
</dbReference>